<sequence length="75" mass="8492">MLFQFTWITILLESIRKCEWPTRQEWTAVVGIAAGRGLLHGFLGTASLRALWRPKAGYGSLSPQRKKVSRNFEAS</sequence>
<dbReference type="RefSeq" id="WP_144699229.1">
    <property type="nucleotide sequence ID" value="NZ_VNJJ01000002.1"/>
</dbReference>
<proteinExistence type="predicted"/>
<dbReference type="Proteomes" id="UP000316330">
    <property type="component" value="Unassembled WGS sequence"/>
</dbReference>
<organism evidence="1 2">
    <name type="scientific">Cohnella terricola</name>
    <dbReference type="NCBI Taxonomy" id="1289167"/>
    <lineage>
        <taxon>Bacteria</taxon>
        <taxon>Bacillati</taxon>
        <taxon>Bacillota</taxon>
        <taxon>Bacilli</taxon>
        <taxon>Bacillales</taxon>
        <taxon>Paenibacillaceae</taxon>
        <taxon>Cohnella</taxon>
    </lineage>
</organism>
<dbReference type="EMBL" id="VNJJ01000002">
    <property type="protein sequence ID" value="TVY03336.1"/>
    <property type="molecule type" value="Genomic_DNA"/>
</dbReference>
<evidence type="ECO:0000313" key="1">
    <source>
        <dbReference type="EMBL" id="TVY03336.1"/>
    </source>
</evidence>
<comment type="caution">
    <text evidence="1">The sequence shown here is derived from an EMBL/GenBank/DDBJ whole genome shotgun (WGS) entry which is preliminary data.</text>
</comment>
<evidence type="ECO:0000313" key="2">
    <source>
        <dbReference type="Proteomes" id="UP000316330"/>
    </source>
</evidence>
<accession>A0A559JTX8</accession>
<reference evidence="1 2" key="1">
    <citation type="submission" date="2019-07" db="EMBL/GenBank/DDBJ databases">
        <authorList>
            <person name="Kim J."/>
        </authorList>
    </citation>
    <scope>NUCLEOTIDE SEQUENCE [LARGE SCALE GENOMIC DNA]</scope>
    <source>
        <strain evidence="1 2">G13</strain>
    </source>
</reference>
<dbReference type="AlphaFoldDB" id="A0A559JTX8"/>
<name>A0A559JTX8_9BACL</name>
<protein>
    <submittedName>
        <fullName evidence="1">Uncharacterized protein</fullName>
    </submittedName>
</protein>
<gene>
    <name evidence="1" type="ORF">FPZ45_05535</name>
</gene>
<keyword evidence="2" id="KW-1185">Reference proteome</keyword>
<dbReference type="OrthoDB" id="3180815at2"/>